<evidence type="ECO:0000313" key="3">
    <source>
        <dbReference type="Proteomes" id="UP000235616"/>
    </source>
</evidence>
<proteinExistence type="predicted"/>
<reference evidence="2 3" key="1">
    <citation type="submission" date="2018-01" db="EMBL/GenBank/DDBJ databases">
        <title>Whole genome analyses suggest that Burkholderia sensu lato contains two further novel genera in the rhizoxinica-symbiotica group Mycetohabitans gen. nov., and Trinickia gen. nov.: implications for the evolution of diazotrophy and nodulation in the Burkholderiaceae.</title>
        <authorList>
            <person name="Estrada-de los Santos P."/>
            <person name="Palmer M."/>
            <person name="Chavez-Ramirez B."/>
            <person name="Beukes C."/>
            <person name="Steenkamp E.T."/>
            <person name="Hirsch A.M."/>
            <person name="Manyaka P."/>
            <person name="Maluk M."/>
            <person name="Lafos M."/>
            <person name="Crook M."/>
            <person name="Gross E."/>
            <person name="Simon M.F."/>
            <person name="Bueno dos Reis Junior F."/>
            <person name="Poole P.S."/>
            <person name="Venter S.N."/>
            <person name="James E.K."/>
        </authorList>
    </citation>
    <scope>NUCLEOTIDE SEQUENCE [LARGE SCALE GENOMIC DNA]</scope>
    <source>
        <strain evidence="2 3">GIMN1.004</strain>
    </source>
</reference>
<evidence type="ECO:0000256" key="1">
    <source>
        <dbReference type="SAM" id="MobiDB-lite"/>
    </source>
</evidence>
<sequence>MPYVFSMTTRMATIAACCVLLLCVLLFLLGVEIGARYVAPAQAASTPAASETAPAPVPASPDAAASAVPASNAS</sequence>
<organism evidence="2 3">
    <name type="scientific">Trinickia dabaoshanensis</name>
    <dbReference type="NCBI Taxonomy" id="564714"/>
    <lineage>
        <taxon>Bacteria</taxon>
        <taxon>Pseudomonadati</taxon>
        <taxon>Pseudomonadota</taxon>
        <taxon>Betaproteobacteria</taxon>
        <taxon>Burkholderiales</taxon>
        <taxon>Burkholderiaceae</taxon>
        <taxon>Trinickia</taxon>
    </lineage>
</organism>
<dbReference type="Proteomes" id="UP000235616">
    <property type="component" value="Unassembled WGS sequence"/>
</dbReference>
<keyword evidence="3" id="KW-1185">Reference proteome</keyword>
<dbReference type="EMBL" id="PNYA01000014">
    <property type="protein sequence ID" value="PMS18572.1"/>
    <property type="molecule type" value="Genomic_DNA"/>
</dbReference>
<protein>
    <submittedName>
        <fullName evidence="2">Uncharacterized protein</fullName>
    </submittedName>
</protein>
<accession>A0A2N7VN42</accession>
<comment type="caution">
    <text evidence="2">The sequence shown here is derived from an EMBL/GenBank/DDBJ whole genome shotgun (WGS) entry which is preliminary data.</text>
</comment>
<dbReference type="AlphaFoldDB" id="A0A2N7VN42"/>
<name>A0A2N7VN42_9BURK</name>
<dbReference type="RefSeq" id="WP_102646534.1">
    <property type="nucleotide sequence ID" value="NZ_PNYA01000014.1"/>
</dbReference>
<evidence type="ECO:0000313" key="2">
    <source>
        <dbReference type="EMBL" id="PMS18572.1"/>
    </source>
</evidence>
<feature type="region of interest" description="Disordered" evidence="1">
    <location>
        <begin position="50"/>
        <end position="74"/>
    </location>
</feature>
<gene>
    <name evidence="2" type="ORF">C0Z18_16760</name>
</gene>